<dbReference type="PANTHER" id="PTHR44750:SF3">
    <property type="entry name" value="GLUTATHIONE S-TRANSFERASE, AMINO-TERMINAL DOMAIN PROTEIN"/>
    <property type="match status" value="1"/>
</dbReference>
<gene>
    <name evidence="9" type="ORF">VFH_VI169760</name>
</gene>
<reference evidence="9 10" key="1">
    <citation type="submission" date="2023-01" db="EMBL/GenBank/DDBJ databases">
        <authorList>
            <person name="Kreplak J."/>
        </authorList>
    </citation>
    <scope>NUCLEOTIDE SEQUENCE [LARGE SCALE GENOMIC DNA]</scope>
</reference>
<dbReference type="PROSITE" id="PS50405">
    <property type="entry name" value="GST_CTER"/>
    <property type="match status" value="1"/>
</dbReference>
<feature type="domain" description="GST C-terminal" evidence="8">
    <location>
        <begin position="90"/>
        <end position="227"/>
    </location>
</feature>
<feature type="domain" description="GST N-terminal" evidence="7">
    <location>
        <begin position="2"/>
        <end position="83"/>
    </location>
</feature>
<dbReference type="InterPro" id="IPR036249">
    <property type="entry name" value="Thioredoxin-like_sf"/>
</dbReference>
<accession>A0AAV1BAQ3</accession>
<dbReference type="EMBL" id="OX451741">
    <property type="protein sequence ID" value="CAI8619416.1"/>
    <property type="molecule type" value="Genomic_DNA"/>
</dbReference>
<dbReference type="InterPro" id="IPR043377">
    <property type="entry name" value="GSTT1/2/3"/>
</dbReference>
<dbReference type="InterPro" id="IPR010987">
    <property type="entry name" value="Glutathione-S-Trfase_C-like"/>
</dbReference>
<evidence type="ECO:0000313" key="9">
    <source>
        <dbReference type="EMBL" id="CAI8619416.1"/>
    </source>
</evidence>
<dbReference type="SFLD" id="SFLDS00019">
    <property type="entry name" value="Glutathione_Transferase_(cytos"/>
    <property type="match status" value="1"/>
</dbReference>
<dbReference type="CDD" id="cd03183">
    <property type="entry name" value="GST_C_Theta"/>
    <property type="match status" value="1"/>
</dbReference>
<dbReference type="SFLD" id="SFLDG01153">
    <property type="entry name" value="Main.4:_Theta-like"/>
    <property type="match status" value="1"/>
</dbReference>
<protein>
    <recommendedName>
        <fullName evidence="2">glutathione transferase</fullName>
        <ecNumber evidence="2">2.5.1.18</ecNumber>
    </recommendedName>
</protein>
<dbReference type="CDD" id="cd03050">
    <property type="entry name" value="GST_N_Theta"/>
    <property type="match status" value="1"/>
</dbReference>
<proteinExistence type="inferred from homology"/>
<dbReference type="Pfam" id="PF02798">
    <property type="entry name" value="GST_N"/>
    <property type="match status" value="1"/>
</dbReference>
<dbReference type="AlphaFoldDB" id="A0AAV1BAQ3"/>
<sequence length="251" mass="28763">MEKLKVYADRMSQPSRAVLIFCRLNGIDFEEIKIDISKRHHLSPEFTDVNPLQKVPAIVHGNFNLFESHAILVYLASAFPRIADHWYPTDVLRRAKINSVLDWHHSNLRYGAVNYVTNTVLGPALGRPLNPKAAAEAEKVLSSSLSKLEDIWLNGDRLFLLGGFQPSIADLSLVCELTQLELLDEKDRDRILFPYKKVLRWIEDTRTATNPHFEQVHDILYRAKKKFQQQRSRVAKTGTDNSSKMGTHSKM</sequence>
<evidence type="ECO:0000256" key="4">
    <source>
        <dbReference type="ARBA" id="ARBA00022679"/>
    </source>
</evidence>
<evidence type="ECO:0000256" key="1">
    <source>
        <dbReference type="ARBA" id="ARBA00009899"/>
    </source>
</evidence>
<evidence type="ECO:0000256" key="5">
    <source>
        <dbReference type="ARBA" id="ARBA00047960"/>
    </source>
</evidence>
<dbReference type="FunFam" id="3.40.30.10:FF:000176">
    <property type="entry name" value="Glutathione S-transferase theta-1"/>
    <property type="match status" value="1"/>
</dbReference>
<keyword evidence="4" id="KW-0808">Transferase</keyword>
<dbReference type="GO" id="GO:0004364">
    <property type="term" value="F:glutathione transferase activity"/>
    <property type="evidence" value="ECO:0007669"/>
    <property type="project" value="UniProtKB-EC"/>
</dbReference>
<dbReference type="InterPro" id="IPR040079">
    <property type="entry name" value="Glutathione_S-Trfase"/>
</dbReference>
<dbReference type="InterPro" id="IPR040077">
    <property type="entry name" value="GST_C_Theta"/>
</dbReference>
<dbReference type="Gene3D" id="1.20.1050.10">
    <property type="match status" value="1"/>
</dbReference>
<dbReference type="Pfam" id="PF13410">
    <property type="entry name" value="GST_C_2"/>
    <property type="match status" value="1"/>
</dbReference>
<evidence type="ECO:0000256" key="3">
    <source>
        <dbReference type="ARBA" id="ARBA00022575"/>
    </source>
</evidence>
<keyword evidence="10" id="KW-1185">Reference proteome</keyword>
<evidence type="ECO:0000256" key="6">
    <source>
        <dbReference type="SAM" id="MobiDB-lite"/>
    </source>
</evidence>
<dbReference type="Gene3D" id="3.40.30.10">
    <property type="entry name" value="Glutaredoxin"/>
    <property type="match status" value="1"/>
</dbReference>
<comment type="similarity">
    <text evidence="1">Belongs to the GST superfamily. Theta family.</text>
</comment>
<dbReference type="PROSITE" id="PS50404">
    <property type="entry name" value="GST_NTER"/>
    <property type="match status" value="1"/>
</dbReference>
<dbReference type="InterPro" id="IPR004045">
    <property type="entry name" value="Glutathione_S-Trfase_N"/>
</dbReference>
<dbReference type="EC" id="2.5.1.18" evidence="2"/>
<comment type="catalytic activity">
    <reaction evidence="5">
        <text>RX + glutathione = an S-substituted glutathione + a halide anion + H(+)</text>
        <dbReference type="Rhea" id="RHEA:16437"/>
        <dbReference type="ChEBI" id="CHEBI:15378"/>
        <dbReference type="ChEBI" id="CHEBI:16042"/>
        <dbReference type="ChEBI" id="CHEBI:17792"/>
        <dbReference type="ChEBI" id="CHEBI:57925"/>
        <dbReference type="ChEBI" id="CHEBI:90779"/>
        <dbReference type="EC" id="2.5.1.18"/>
    </reaction>
</comment>
<evidence type="ECO:0000259" key="7">
    <source>
        <dbReference type="PROSITE" id="PS50404"/>
    </source>
</evidence>
<dbReference type="InterPro" id="IPR040075">
    <property type="entry name" value="GST_N_Theta"/>
</dbReference>
<feature type="region of interest" description="Disordered" evidence="6">
    <location>
        <begin position="229"/>
        <end position="251"/>
    </location>
</feature>
<dbReference type="SUPFAM" id="SSF47616">
    <property type="entry name" value="GST C-terminal domain-like"/>
    <property type="match status" value="1"/>
</dbReference>
<evidence type="ECO:0000313" key="10">
    <source>
        <dbReference type="Proteomes" id="UP001157006"/>
    </source>
</evidence>
<feature type="compositionally biased region" description="Polar residues" evidence="6">
    <location>
        <begin position="238"/>
        <end position="251"/>
    </location>
</feature>
<evidence type="ECO:0000256" key="2">
    <source>
        <dbReference type="ARBA" id="ARBA00012452"/>
    </source>
</evidence>
<dbReference type="GO" id="GO:0009407">
    <property type="term" value="P:toxin catabolic process"/>
    <property type="evidence" value="ECO:0007669"/>
    <property type="project" value="UniProtKB-ARBA"/>
</dbReference>
<dbReference type="Proteomes" id="UP001157006">
    <property type="component" value="Chromosome 6"/>
</dbReference>
<dbReference type="PANTHER" id="PTHR44750">
    <property type="entry name" value="GLUTATHIONE S-TRANSFERASE T1-RELATED"/>
    <property type="match status" value="1"/>
</dbReference>
<organism evidence="9 10">
    <name type="scientific">Vicia faba</name>
    <name type="common">Broad bean</name>
    <name type="synonym">Faba vulgaris</name>
    <dbReference type="NCBI Taxonomy" id="3906"/>
    <lineage>
        <taxon>Eukaryota</taxon>
        <taxon>Viridiplantae</taxon>
        <taxon>Streptophyta</taxon>
        <taxon>Embryophyta</taxon>
        <taxon>Tracheophyta</taxon>
        <taxon>Spermatophyta</taxon>
        <taxon>Magnoliopsida</taxon>
        <taxon>eudicotyledons</taxon>
        <taxon>Gunneridae</taxon>
        <taxon>Pentapetalae</taxon>
        <taxon>rosids</taxon>
        <taxon>fabids</taxon>
        <taxon>Fabales</taxon>
        <taxon>Fabaceae</taxon>
        <taxon>Papilionoideae</taxon>
        <taxon>50 kb inversion clade</taxon>
        <taxon>NPAAA clade</taxon>
        <taxon>Hologalegina</taxon>
        <taxon>IRL clade</taxon>
        <taxon>Fabeae</taxon>
        <taxon>Vicia</taxon>
    </lineage>
</organism>
<dbReference type="InterPro" id="IPR036282">
    <property type="entry name" value="Glutathione-S-Trfase_C_sf"/>
</dbReference>
<evidence type="ECO:0000259" key="8">
    <source>
        <dbReference type="PROSITE" id="PS50405"/>
    </source>
</evidence>
<dbReference type="FunFam" id="1.20.1050.10:FF:000039">
    <property type="entry name" value="Glutathione S-transferase theta-1"/>
    <property type="match status" value="1"/>
</dbReference>
<dbReference type="SFLD" id="SFLDG00358">
    <property type="entry name" value="Main_(cytGST)"/>
    <property type="match status" value="1"/>
</dbReference>
<dbReference type="SUPFAM" id="SSF52833">
    <property type="entry name" value="Thioredoxin-like"/>
    <property type="match status" value="1"/>
</dbReference>
<name>A0AAV1BAQ3_VICFA</name>
<keyword evidence="3" id="KW-0216">Detoxification</keyword>